<keyword evidence="1" id="KW-1185">Reference proteome</keyword>
<dbReference type="InParanoid" id="A0A1U8QA49"/>
<organism evidence="1 2">
    <name type="scientific">Nelumbo nucifera</name>
    <name type="common">Sacred lotus</name>
    <dbReference type="NCBI Taxonomy" id="4432"/>
    <lineage>
        <taxon>Eukaryota</taxon>
        <taxon>Viridiplantae</taxon>
        <taxon>Streptophyta</taxon>
        <taxon>Embryophyta</taxon>
        <taxon>Tracheophyta</taxon>
        <taxon>Spermatophyta</taxon>
        <taxon>Magnoliopsida</taxon>
        <taxon>Proteales</taxon>
        <taxon>Nelumbonaceae</taxon>
        <taxon>Nelumbo</taxon>
    </lineage>
</organism>
<gene>
    <name evidence="2" type="primary">LOC109115776</name>
</gene>
<accession>A0A1U8QA49</accession>
<name>A0A1U8QA49_NELNU</name>
<protein>
    <submittedName>
        <fullName evidence="2">Uncharacterized protein LOC109115776</fullName>
    </submittedName>
</protein>
<evidence type="ECO:0000313" key="2">
    <source>
        <dbReference type="RefSeq" id="XP_019055664.1"/>
    </source>
</evidence>
<sequence>MPKRSITAWVPCSVWPLVPGEVRQAKSDVVSSRAKEGPGRSSPWACPEEFIQDPLASTPEIREVFDIESLQFAVPVPSSKVVFVPVIGGRVKKMAPRQRRREPGDVDLQVEADDAQPRVETPLVPYKELVGEKGVCNFNLFGVPVFPIIRRLVKDLQSLQPPIEGQGAHG</sequence>
<dbReference type="Proteomes" id="UP000189703">
    <property type="component" value="Unplaced"/>
</dbReference>
<evidence type="ECO:0000313" key="1">
    <source>
        <dbReference type="Proteomes" id="UP000189703"/>
    </source>
</evidence>
<dbReference type="GeneID" id="109115776"/>
<dbReference type="RefSeq" id="XP_019055664.1">
    <property type="nucleotide sequence ID" value="XM_019200119.1"/>
</dbReference>
<reference evidence="2" key="1">
    <citation type="submission" date="2025-08" db="UniProtKB">
        <authorList>
            <consortium name="RefSeq"/>
        </authorList>
    </citation>
    <scope>IDENTIFICATION</scope>
</reference>
<dbReference type="KEGG" id="nnu:109115776"/>
<proteinExistence type="predicted"/>
<dbReference type="AlphaFoldDB" id="A0A1U8QA49"/>